<dbReference type="AlphaFoldDB" id="S9PMC2"/>
<organism evidence="1 2">
    <name type="scientific">Cystobacter fuscus (strain ATCC 25194 / DSM 2262 / NBRC 100088 / M29)</name>
    <dbReference type="NCBI Taxonomy" id="1242864"/>
    <lineage>
        <taxon>Bacteria</taxon>
        <taxon>Pseudomonadati</taxon>
        <taxon>Myxococcota</taxon>
        <taxon>Myxococcia</taxon>
        <taxon>Myxococcales</taxon>
        <taxon>Cystobacterineae</taxon>
        <taxon>Archangiaceae</taxon>
        <taxon>Cystobacter</taxon>
    </lineage>
</organism>
<dbReference type="Proteomes" id="UP000011682">
    <property type="component" value="Unassembled WGS sequence"/>
</dbReference>
<proteinExistence type="predicted"/>
<name>S9PMC2_CYSF2</name>
<reference evidence="1" key="1">
    <citation type="submission" date="2013-05" db="EMBL/GenBank/DDBJ databases">
        <title>Genome assembly of Cystobacter fuscus DSM 2262.</title>
        <authorList>
            <person name="Sharma G."/>
            <person name="Khatri I."/>
            <person name="Kaur C."/>
            <person name="Mayilraj S."/>
            <person name="Subramanian S."/>
        </authorList>
    </citation>
    <scope>NUCLEOTIDE SEQUENCE [LARGE SCALE GENOMIC DNA]</scope>
    <source>
        <strain evidence="1">DSM 2262</strain>
    </source>
</reference>
<keyword evidence="2" id="KW-1185">Reference proteome</keyword>
<dbReference type="EMBL" id="ANAH02000004">
    <property type="protein sequence ID" value="EPX64151.1"/>
    <property type="molecule type" value="Genomic_DNA"/>
</dbReference>
<evidence type="ECO:0000313" key="1">
    <source>
        <dbReference type="EMBL" id="EPX64151.1"/>
    </source>
</evidence>
<accession>S9PMC2</accession>
<comment type="caution">
    <text evidence="1">The sequence shown here is derived from an EMBL/GenBank/DDBJ whole genome shotgun (WGS) entry which is preliminary data.</text>
</comment>
<protein>
    <submittedName>
        <fullName evidence="1">Uncharacterized protein</fullName>
    </submittedName>
</protein>
<evidence type="ECO:0000313" key="2">
    <source>
        <dbReference type="Proteomes" id="UP000011682"/>
    </source>
</evidence>
<sequence length="89" mass="10076">MISEQPAQAFTLFVPFPLQAQMDLLPTDTRHTLLGELFQLAVQAAREREFLPRSAPVTLEFLLAGCDVRVELDATRARLTLVSLVRTWH</sequence>
<gene>
    <name evidence="1" type="ORF">D187_005285</name>
</gene>